<sequence>MKSFSLLLACAVTAAISVHGEDAAAKRLKPTPWHLIDTWWNLGQAHAFESYSIDVTISDEVPASVNLYIAPIGLGHLNKTPFYGGIQTQADGYQKKDRRLRKIGPGFLMSMWGQRGHDAIRPSQGGFCQSSGHEGDFVSVRRPHAWTKGRYTYRITRMDREVINDKPYTWVGAFVYSHERDENIFIGALRFPGEKLVLSRSVANFVEIYGRV</sequence>
<dbReference type="InterPro" id="IPR021862">
    <property type="entry name" value="DUF3472"/>
</dbReference>
<reference evidence="1" key="1">
    <citation type="submission" date="2018-05" db="EMBL/GenBank/DDBJ databases">
        <authorList>
            <person name="Lanie J.A."/>
            <person name="Ng W.-L."/>
            <person name="Kazmierczak K.M."/>
            <person name="Andrzejewski T.M."/>
            <person name="Davidsen T.M."/>
            <person name="Wayne K.J."/>
            <person name="Tettelin H."/>
            <person name="Glass J.I."/>
            <person name="Rusch D."/>
            <person name="Podicherti R."/>
            <person name="Tsui H.-C.T."/>
            <person name="Winkler M.E."/>
        </authorList>
    </citation>
    <scope>NUCLEOTIDE SEQUENCE</scope>
</reference>
<name>A0A382EAF7_9ZZZZ</name>
<gene>
    <name evidence="1" type="ORF">METZ01_LOCUS200233</name>
</gene>
<dbReference type="Pfam" id="PF11958">
    <property type="entry name" value="DUF3472"/>
    <property type="match status" value="1"/>
</dbReference>
<organism evidence="1">
    <name type="scientific">marine metagenome</name>
    <dbReference type="NCBI Taxonomy" id="408172"/>
    <lineage>
        <taxon>unclassified sequences</taxon>
        <taxon>metagenomes</taxon>
        <taxon>ecological metagenomes</taxon>
    </lineage>
</organism>
<feature type="non-terminal residue" evidence="1">
    <location>
        <position position="1"/>
    </location>
</feature>
<proteinExistence type="predicted"/>
<protein>
    <submittedName>
        <fullName evidence="1">Uncharacterized protein</fullName>
    </submittedName>
</protein>
<accession>A0A382EAF7</accession>
<dbReference type="EMBL" id="UINC01043397">
    <property type="protein sequence ID" value="SVB47379.1"/>
    <property type="molecule type" value="Genomic_DNA"/>
</dbReference>
<feature type="non-terminal residue" evidence="1">
    <location>
        <position position="212"/>
    </location>
</feature>
<evidence type="ECO:0000313" key="1">
    <source>
        <dbReference type="EMBL" id="SVB47379.1"/>
    </source>
</evidence>
<dbReference type="AlphaFoldDB" id="A0A382EAF7"/>